<dbReference type="Proteomes" id="UP000095728">
    <property type="component" value="Unassembled WGS sequence"/>
</dbReference>
<evidence type="ECO:0000256" key="6">
    <source>
        <dbReference type="ARBA" id="ARBA00022679"/>
    </source>
</evidence>
<dbReference type="UniPathway" id="UPA00378"/>
<keyword evidence="8 12" id="KW-0256">Endoplasmic reticulum</keyword>
<keyword evidence="16" id="KW-1185">Reference proteome</keyword>
<evidence type="ECO:0000256" key="10">
    <source>
        <dbReference type="ARBA" id="ARBA00023136"/>
    </source>
</evidence>
<evidence type="ECO:0000256" key="1">
    <source>
        <dbReference type="ARBA" id="ARBA00004389"/>
    </source>
</evidence>
<evidence type="ECO:0000256" key="8">
    <source>
        <dbReference type="ARBA" id="ARBA00022824"/>
    </source>
</evidence>
<dbReference type="Pfam" id="PF15924">
    <property type="entry name" value="ALG11_N"/>
    <property type="match status" value="1"/>
</dbReference>
<dbReference type="STRING" id="56408.A0A1E5RNL3"/>
<evidence type="ECO:0000256" key="11">
    <source>
        <dbReference type="ARBA" id="ARBA00045065"/>
    </source>
</evidence>
<evidence type="ECO:0000259" key="13">
    <source>
        <dbReference type="Pfam" id="PF00534"/>
    </source>
</evidence>
<accession>A0A1E5RNL3</accession>
<dbReference type="SUPFAM" id="SSF53756">
    <property type="entry name" value="UDP-Glycosyltransferase/glycogen phosphorylase"/>
    <property type="match status" value="1"/>
</dbReference>
<dbReference type="EMBL" id="LPNM01000005">
    <property type="protein sequence ID" value="OEJ88430.1"/>
    <property type="molecule type" value="Genomic_DNA"/>
</dbReference>
<feature type="domain" description="ALG11 mannosyltransferase N-terminal" evidence="14">
    <location>
        <begin position="159"/>
        <end position="350"/>
    </location>
</feature>
<evidence type="ECO:0000256" key="12">
    <source>
        <dbReference type="RuleBase" id="RU367051"/>
    </source>
</evidence>
<dbReference type="GO" id="GO:0006487">
    <property type="term" value="P:protein N-linked glycosylation"/>
    <property type="evidence" value="ECO:0007669"/>
    <property type="project" value="TreeGrafter"/>
</dbReference>
<protein>
    <recommendedName>
        <fullName evidence="4 12">GDP-Man:Man(3)GlcNAc(2)-PP-Dol alpha-1,2-mannosyltransferase</fullName>
        <ecNumber evidence="3 12">2.4.1.131</ecNumber>
    </recommendedName>
</protein>
<dbReference type="FunCoup" id="A0A1E5RNL3">
    <property type="interactions" value="412"/>
</dbReference>
<dbReference type="GO" id="GO:0005789">
    <property type="term" value="C:endoplasmic reticulum membrane"/>
    <property type="evidence" value="ECO:0007669"/>
    <property type="project" value="UniProtKB-SubCell"/>
</dbReference>
<evidence type="ECO:0000256" key="3">
    <source>
        <dbReference type="ARBA" id="ARBA00012645"/>
    </source>
</evidence>
<name>A0A1E5RNL3_9ASCO</name>
<dbReference type="Gene3D" id="3.40.50.2000">
    <property type="entry name" value="Glycogen Phosphorylase B"/>
    <property type="match status" value="1"/>
</dbReference>
<dbReference type="CDD" id="cd03806">
    <property type="entry name" value="GT4_ALG11-like"/>
    <property type="match status" value="1"/>
</dbReference>
<dbReference type="InterPro" id="IPR031814">
    <property type="entry name" value="ALG11_N"/>
</dbReference>
<proteinExistence type="inferred from homology"/>
<comment type="subcellular location">
    <subcellularLocation>
        <location evidence="1">Endoplasmic reticulum membrane</location>
        <topology evidence="1">Single-pass membrane protein</topology>
    </subcellularLocation>
</comment>
<evidence type="ECO:0000313" key="16">
    <source>
        <dbReference type="Proteomes" id="UP000095728"/>
    </source>
</evidence>
<sequence length="608" mass="69957">MSDIFKPAQSSAVTAVLKDSVVYRLFGEITTARFLVFLAIALIVLVREYPKLLKQIFYKPPKDYLKRYMAHIVKFEELAKKNDTSSKDKTVMINFGHKSGSVRRQFILNTVSPSAINYSNYLSLTKFKNNDKIALSKEDRDYYFEMIKNIQQVDCENKYIIGIFHPYCNAGGGGEKVLWKLVADLQAQLPLSVKIAIYTGDLDIAPADIINKVNLKFGYNINISNITFIYLTKRKYVDGKYWKHFTLIAQALSSIMLGLEAVRKLPPDCFIDTMGYPFVYPVIKHFLGIPVVSYTHYPIIQQDMLNTVQKSFVKKVYWRALMTWYKFVGHSVDISITNSTWTNNHMNEIWSSKTNTIIYPPCFDASQICVDNEISTLEAYKSFKKFQCVLVAQFRPEKRHRLAISEFSQYLKSDSTEKGGNPLKLIFIGSTRTSEDDDYVVSLKKYAFEELNIPHDLLEFQCNLSFADLQKKLQESMFGLNCMWNEHFGISVVEYMASGCFPIVHASAGPLLDIVVNNYSNGVFFTDKSDPDYAKSDYLSLNKAFEYVSQTEKLKEFHDIALKNIEIVKNKFSDEKFDQDFNTKVLSEMKRLVTRSKTARLEDDEETV</sequence>
<evidence type="ECO:0000256" key="5">
    <source>
        <dbReference type="ARBA" id="ARBA00022676"/>
    </source>
</evidence>
<comment type="function">
    <text evidence="12">GDP-Man:Man(3)GlcNAc(2)-PP-Dol alpha-1,2-mannosyltransferase that operates in the biosynthetic pathway of dolichol-linked oligosaccharides, the glycan precursors employed in protein asparagine (N)-glycosylation. The assembly of dolichol-linked oligosaccharides begins on the cytosolic side of the endoplasmic reticulum membrane and finishes in its lumen. The sequential addition of sugars to dolichol pyrophosphate produces dolichol-linked oligosaccharides containing fourteen sugars, including two GlcNAcs, nine mannoses and three glucoses. Once assembled, the oligosaccharide is transferred from the lipid to nascent proteins by oligosaccharyltransferases. Catalyzes, on the cytoplasmic face of the endoplasmic reticulum, the addition of the fourth and fifth mannose residues to the dolichol-linked oligosaccharide chain, to produce Man(5)GlcNAc(2)-PP-dolichol core oligosaccharide.</text>
</comment>
<evidence type="ECO:0000313" key="15">
    <source>
        <dbReference type="EMBL" id="OEJ88430.1"/>
    </source>
</evidence>
<feature type="domain" description="Glycosyl transferase family 1" evidence="13">
    <location>
        <begin position="384"/>
        <end position="534"/>
    </location>
</feature>
<dbReference type="OrthoDB" id="2276068at2759"/>
<reference evidence="16" key="1">
    <citation type="journal article" date="2016" name="Genome Announc.">
        <title>Genome sequences of three species of Hanseniaspora isolated from spontaneous wine fermentations.</title>
        <authorList>
            <person name="Sternes P.R."/>
            <person name="Lee D."/>
            <person name="Kutyna D.R."/>
            <person name="Borneman A.R."/>
        </authorList>
    </citation>
    <scope>NUCLEOTIDE SEQUENCE [LARGE SCALE GENOMIC DNA]</scope>
    <source>
        <strain evidence="16">AWRI3579</strain>
    </source>
</reference>
<organism evidence="15 16">
    <name type="scientific">Hanseniaspora osmophila</name>
    <dbReference type="NCBI Taxonomy" id="56408"/>
    <lineage>
        <taxon>Eukaryota</taxon>
        <taxon>Fungi</taxon>
        <taxon>Dikarya</taxon>
        <taxon>Ascomycota</taxon>
        <taxon>Saccharomycotina</taxon>
        <taxon>Saccharomycetes</taxon>
        <taxon>Saccharomycodales</taxon>
        <taxon>Saccharomycodaceae</taxon>
        <taxon>Hanseniaspora</taxon>
    </lineage>
</organism>
<keyword evidence="6 12" id="KW-0808">Transferase</keyword>
<dbReference type="AlphaFoldDB" id="A0A1E5RNL3"/>
<keyword evidence="10 12" id="KW-0472">Membrane</keyword>
<comment type="similarity">
    <text evidence="12">Belongs to the glycosyltransferase group 1 family. Glycosyltransferase 4 subfamily.</text>
</comment>
<dbReference type="Pfam" id="PF00534">
    <property type="entry name" value="Glycos_transf_1"/>
    <property type="match status" value="1"/>
</dbReference>
<keyword evidence="7 12" id="KW-0812">Transmembrane</keyword>
<comment type="catalytic activity">
    <reaction evidence="11 12">
        <text>an alpha-D-Man-(1-&gt;3)-[alpha-D-Man-(1-&gt;6)]-beta-D-Man-(1-&gt;4)-beta-D-GlcNAc-(1-&gt;4)-alpha-D-GlcNAc-diphospho-di-trans,poly-cis-dolichol + 2 GDP-alpha-D-mannose = an alpha-D-Man-(1-&gt;2)-alpha-D-Man-(1-&gt;2)-alpha-D-Man-(1-&gt;3)-[alpha-D-Man-(1-&gt;6)]-beta-D-Man-(1-&gt;4)-beta-D-GlcNAc-(1-&gt;4)-alpha-D-GlcNAc-diphospho-di-trans,poly-cis-dolichol + 2 GDP + 2 H(+)</text>
        <dbReference type="Rhea" id="RHEA:29523"/>
        <dbReference type="Rhea" id="RHEA-COMP:19515"/>
        <dbReference type="Rhea" id="RHEA-COMP:19516"/>
        <dbReference type="ChEBI" id="CHEBI:15378"/>
        <dbReference type="ChEBI" id="CHEBI:57527"/>
        <dbReference type="ChEBI" id="CHEBI:58189"/>
        <dbReference type="ChEBI" id="CHEBI:132511"/>
        <dbReference type="ChEBI" id="CHEBI:132515"/>
        <dbReference type="EC" id="2.4.1.131"/>
    </reaction>
    <physiologicalReaction direction="left-to-right" evidence="11 12">
        <dbReference type="Rhea" id="RHEA:29524"/>
    </physiologicalReaction>
</comment>
<feature type="transmembrane region" description="Helical" evidence="12">
    <location>
        <begin position="25"/>
        <end position="46"/>
    </location>
</feature>
<dbReference type="GO" id="GO:0004377">
    <property type="term" value="F:GDP-Man:Man(3)GlcNAc(2)-PP-Dol alpha-1,2-mannosyltransferase activity"/>
    <property type="evidence" value="ECO:0007669"/>
    <property type="project" value="UniProtKB-UniRule"/>
</dbReference>
<dbReference type="EC" id="2.4.1.131" evidence="3 12"/>
<evidence type="ECO:0000256" key="7">
    <source>
        <dbReference type="ARBA" id="ARBA00022692"/>
    </source>
</evidence>
<comment type="pathway">
    <text evidence="2 12">Protein modification; protein glycosylation.</text>
</comment>
<gene>
    <name evidence="15" type="ORF">AWRI3579_g833</name>
</gene>
<evidence type="ECO:0000259" key="14">
    <source>
        <dbReference type="Pfam" id="PF15924"/>
    </source>
</evidence>
<dbReference type="InParanoid" id="A0A1E5RNL3"/>
<dbReference type="PANTHER" id="PTHR45919:SF1">
    <property type="entry name" value="GDP-MAN:MAN(3)GLCNAC(2)-PP-DOL ALPHA-1,2-MANNOSYLTRANSFERASE"/>
    <property type="match status" value="1"/>
</dbReference>
<dbReference type="PANTHER" id="PTHR45919">
    <property type="entry name" value="GDP-MAN:MAN(3)GLCNAC(2)-PP-DOL ALPHA-1,2-MANNOSYLTRANSFERASE"/>
    <property type="match status" value="1"/>
</dbReference>
<dbReference type="InterPro" id="IPR001296">
    <property type="entry name" value="Glyco_trans_1"/>
</dbReference>
<keyword evidence="5 12" id="KW-0328">Glycosyltransferase</keyword>
<comment type="caution">
    <text evidence="15">The sequence shown here is derived from an EMBL/GenBank/DDBJ whole genome shotgun (WGS) entry which is preliminary data.</text>
</comment>
<evidence type="ECO:0000256" key="9">
    <source>
        <dbReference type="ARBA" id="ARBA00022989"/>
    </source>
</evidence>
<dbReference type="InterPro" id="IPR038013">
    <property type="entry name" value="ALG11"/>
</dbReference>
<evidence type="ECO:0000256" key="2">
    <source>
        <dbReference type="ARBA" id="ARBA00004922"/>
    </source>
</evidence>
<keyword evidence="9 12" id="KW-1133">Transmembrane helix</keyword>
<evidence type="ECO:0000256" key="4">
    <source>
        <dbReference type="ARBA" id="ARBA00022018"/>
    </source>
</evidence>